<dbReference type="AlphaFoldDB" id="A0A6A3QFK4"/>
<dbReference type="PANTHER" id="PTHR19303:SF57">
    <property type="entry name" value="HTH CENPB-TYPE DOMAIN-CONTAINING PROTEIN"/>
    <property type="match status" value="1"/>
</dbReference>
<dbReference type="InterPro" id="IPR006600">
    <property type="entry name" value="HTH_CenpB_DNA-bd_dom"/>
</dbReference>
<proteinExistence type="predicted"/>
<organism evidence="3 4">
    <name type="scientific">Phytophthora fragariae</name>
    <dbReference type="NCBI Taxonomy" id="53985"/>
    <lineage>
        <taxon>Eukaryota</taxon>
        <taxon>Sar</taxon>
        <taxon>Stramenopiles</taxon>
        <taxon>Oomycota</taxon>
        <taxon>Peronosporomycetes</taxon>
        <taxon>Peronosporales</taxon>
        <taxon>Peronosporaceae</taxon>
        <taxon>Phytophthora</taxon>
    </lineage>
</organism>
<evidence type="ECO:0000313" key="3">
    <source>
        <dbReference type="EMBL" id="KAE9075277.1"/>
    </source>
</evidence>
<keyword evidence="1" id="KW-0238">DNA-binding</keyword>
<dbReference type="PROSITE" id="PS51253">
    <property type="entry name" value="HTH_CENPB"/>
    <property type="match status" value="1"/>
</dbReference>
<reference evidence="3 4" key="1">
    <citation type="submission" date="2018-08" db="EMBL/GenBank/DDBJ databases">
        <title>Genomic investigation of the strawberry pathogen Phytophthora fragariae indicates pathogenicity is determined by transcriptional variation in three key races.</title>
        <authorList>
            <person name="Adams T.M."/>
            <person name="Armitage A.D."/>
            <person name="Sobczyk M.K."/>
            <person name="Bates H.J."/>
            <person name="Dunwell J.M."/>
            <person name="Nellist C.F."/>
            <person name="Harrison R.J."/>
        </authorList>
    </citation>
    <scope>NUCLEOTIDE SEQUENCE [LARGE SCALE GENOMIC DNA]</scope>
    <source>
        <strain evidence="3 4">NOV-71</strain>
    </source>
</reference>
<evidence type="ECO:0000259" key="2">
    <source>
        <dbReference type="PROSITE" id="PS51253"/>
    </source>
</evidence>
<protein>
    <recommendedName>
        <fullName evidence="2">HTH CENPB-type domain-containing protein</fullName>
    </recommendedName>
</protein>
<dbReference type="Pfam" id="PF03221">
    <property type="entry name" value="HTH_Tnp_Tc5"/>
    <property type="match status" value="1"/>
</dbReference>
<gene>
    <name evidence="3" type="ORF">PF007_g25074</name>
</gene>
<accession>A0A6A3QFK4</accession>
<dbReference type="Pfam" id="PF03184">
    <property type="entry name" value="DDE_1"/>
    <property type="match status" value="1"/>
</dbReference>
<dbReference type="InterPro" id="IPR004875">
    <property type="entry name" value="DDE_SF_endonuclease_dom"/>
</dbReference>
<evidence type="ECO:0000313" key="4">
    <source>
        <dbReference type="Proteomes" id="UP000441208"/>
    </source>
</evidence>
<dbReference type="Gene3D" id="1.10.10.60">
    <property type="entry name" value="Homeodomain-like"/>
    <property type="match status" value="1"/>
</dbReference>
<evidence type="ECO:0000256" key="1">
    <source>
        <dbReference type="ARBA" id="ARBA00023125"/>
    </source>
</evidence>
<dbReference type="SUPFAM" id="SSF46689">
    <property type="entry name" value="Homeodomain-like"/>
    <property type="match status" value="1"/>
</dbReference>
<name>A0A6A3QFK4_9STRA</name>
<dbReference type="PANTHER" id="PTHR19303">
    <property type="entry name" value="TRANSPOSON"/>
    <property type="match status" value="1"/>
</dbReference>
<dbReference type="GO" id="GO:0005634">
    <property type="term" value="C:nucleus"/>
    <property type="evidence" value="ECO:0007669"/>
    <property type="project" value="TreeGrafter"/>
</dbReference>
<dbReference type="InterPro" id="IPR050863">
    <property type="entry name" value="CenT-Element_Derived"/>
</dbReference>
<dbReference type="GO" id="GO:0003677">
    <property type="term" value="F:DNA binding"/>
    <property type="evidence" value="ECO:0007669"/>
    <property type="project" value="UniProtKB-KW"/>
</dbReference>
<dbReference type="Proteomes" id="UP000441208">
    <property type="component" value="Unassembled WGS sequence"/>
</dbReference>
<feature type="domain" description="HTH CENPB-type" evidence="2">
    <location>
        <begin position="1"/>
        <end position="60"/>
    </location>
</feature>
<dbReference type="InterPro" id="IPR009057">
    <property type="entry name" value="Homeodomain-like_sf"/>
</dbReference>
<sequence>MDILDWIIALRSHGVPVSSKMLELEALSIAELYGVPKSAFAASPTWMATFLARYSLSLRAKTRQGQASAADSIEVAKDFTATVRRRIVDEGITKIYNADQTAIFFEYVPKHTVDERGARTVWVKCGGKSKERLTAMLLADNTGQKYDPWVVFKIRPSTVATTRDENTRLRHGFSRGMWQDMEALEKETHTAIFANGKGWWNSDLSLQFLQHFFGHRSHTDDPVMLIWDDFSAHWTADIIAFAAEKNVVLQRVPPGYTHCCQPADISWNKPLKDRMRLFWTAYLLKAECSKVLACSGEKEPKLTPPDRKRVLRWLHAAWSGLSTTTVKGGFKHIDLLFDGRENTPSRPVESTEVEDGLVDALQALSWLDAEVGNVCWDDDIVDRHIYQEEA</sequence>
<comment type="caution">
    <text evidence="3">The sequence shown here is derived from an EMBL/GenBank/DDBJ whole genome shotgun (WGS) entry which is preliminary data.</text>
</comment>
<dbReference type="EMBL" id="QXFZ01002623">
    <property type="protein sequence ID" value="KAE9075277.1"/>
    <property type="molecule type" value="Genomic_DNA"/>
</dbReference>